<dbReference type="PANTHER" id="PTHR37299">
    <property type="entry name" value="TRANSCRIPTIONAL REGULATOR-RELATED"/>
    <property type="match status" value="1"/>
</dbReference>
<evidence type="ECO:0000313" key="7">
    <source>
        <dbReference type="Proteomes" id="UP000613208"/>
    </source>
</evidence>
<sequence length="247" mass="28400">MKEKWGDGMLKIAICDDDIAAVRLHREIAEDCLRQCGSAGEIEEYTTSDNLLYDITEDHFFYDLILLDIEMPGSSGMEIAEKIKPFLPSIKIIFITSHIEYAIDAFELSVFRYVPKDDIDKRLPSAIKDAVKLIELEEGRNYIIQTNSRLEKIPYKLIYYIDRDGKNANIVTENGSSKVRKSLAQVYDELNAEEFIYIDRGCIVNLIHIMQIKNGMAVLKNGTSLSISRSHLQKVKEQINRYWGMHI</sequence>
<feature type="domain" description="Response regulatory" evidence="4">
    <location>
        <begin position="11"/>
        <end position="131"/>
    </location>
</feature>
<accession>A0A916Q4B5</accession>
<dbReference type="SMART" id="SM00448">
    <property type="entry name" value="REC"/>
    <property type="match status" value="1"/>
</dbReference>
<proteinExistence type="predicted"/>
<dbReference type="RefSeq" id="WP_330611441.1">
    <property type="nucleotide sequence ID" value="NZ_BLYI01000009.1"/>
</dbReference>
<evidence type="ECO:0000313" key="6">
    <source>
        <dbReference type="EMBL" id="GFO84169.1"/>
    </source>
</evidence>
<evidence type="ECO:0000256" key="3">
    <source>
        <dbReference type="PROSITE-ProRule" id="PRU00169"/>
    </source>
</evidence>
<evidence type="ECO:0000256" key="2">
    <source>
        <dbReference type="ARBA" id="ARBA00024867"/>
    </source>
</evidence>
<dbReference type="GO" id="GO:0000156">
    <property type="term" value="F:phosphorelay response regulator activity"/>
    <property type="evidence" value="ECO:0007669"/>
    <property type="project" value="InterPro"/>
</dbReference>
<dbReference type="PANTHER" id="PTHR37299:SF1">
    <property type="entry name" value="STAGE 0 SPORULATION PROTEIN A HOMOLOG"/>
    <property type="match status" value="1"/>
</dbReference>
<reference evidence="6" key="1">
    <citation type="submission" date="2020-06" db="EMBL/GenBank/DDBJ databases">
        <title>Characterization of fructooligosaccharide metabolism and fructooligosaccharide-degrading enzymes in human commensal butyrate producers.</title>
        <authorList>
            <person name="Tanno H."/>
            <person name="Fujii T."/>
            <person name="Hirano K."/>
            <person name="Maeno S."/>
            <person name="Tonozuka T."/>
            <person name="Sakamoto M."/>
            <person name="Ohkuma M."/>
            <person name="Tochio T."/>
            <person name="Endo A."/>
        </authorList>
    </citation>
    <scope>NUCLEOTIDE SEQUENCE</scope>
    <source>
        <strain evidence="6">JCM 17466</strain>
    </source>
</reference>
<dbReference type="InterPro" id="IPR046947">
    <property type="entry name" value="LytR-like"/>
</dbReference>
<comment type="function">
    <text evidence="2">May play the central regulatory role in sporulation. It may be an element of the effector pathway responsible for the activation of sporulation genes in response to nutritional stress. Spo0A may act in concert with spo0H (a sigma factor) to control the expression of some genes that are critical to the sporulation process.</text>
</comment>
<gene>
    <name evidence="6" type="primary">rgbR_2</name>
    <name evidence="6" type="ORF">ANBU17_05160</name>
</gene>
<feature type="modified residue" description="4-aspartylphosphate" evidence="3">
    <location>
        <position position="68"/>
    </location>
</feature>
<dbReference type="SUPFAM" id="SSF52172">
    <property type="entry name" value="CheY-like"/>
    <property type="match status" value="1"/>
</dbReference>
<dbReference type="InterPro" id="IPR001789">
    <property type="entry name" value="Sig_transdc_resp-reg_receiver"/>
</dbReference>
<dbReference type="AlphaFoldDB" id="A0A916Q4B5"/>
<name>A0A916Q4B5_9FIRM</name>
<dbReference type="GO" id="GO:0003677">
    <property type="term" value="F:DNA binding"/>
    <property type="evidence" value="ECO:0007669"/>
    <property type="project" value="UniProtKB-KW"/>
</dbReference>
<evidence type="ECO:0000256" key="1">
    <source>
        <dbReference type="ARBA" id="ARBA00018672"/>
    </source>
</evidence>
<dbReference type="InterPro" id="IPR011006">
    <property type="entry name" value="CheY-like_superfamily"/>
</dbReference>
<keyword evidence="7" id="KW-1185">Reference proteome</keyword>
<protein>
    <recommendedName>
        <fullName evidence="1">Stage 0 sporulation protein A homolog</fullName>
    </recommendedName>
</protein>
<dbReference type="Gene3D" id="3.40.50.2300">
    <property type="match status" value="1"/>
</dbReference>
<evidence type="ECO:0000259" key="4">
    <source>
        <dbReference type="PROSITE" id="PS50110"/>
    </source>
</evidence>
<dbReference type="Proteomes" id="UP000613208">
    <property type="component" value="Unassembled WGS sequence"/>
</dbReference>
<evidence type="ECO:0000259" key="5">
    <source>
        <dbReference type="PROSITE" id="PS50930"/>
    </source>
</evidence>
<dbReference type="InterPro" id="IPR007492">
    <property type="entry name" value="LytTR_DNA-bd_dom"/>
</dbReference>
<dbReference type="PROSITE" id="PS50930">
    <property type="entry name" value="HTH_LYTTR"/>
    <property type="match status" value="1"/>
</dbReference>
<dbReference type="PROSITE" id="PS50110">
    <property type="entry name" value="RESPONSE_REGULATORY"/>
    <property type="match status" value="1"/>
</dbReference>
<dbReference type="SMART" id="SM00850">
    <property type="entry name" value="LytTR"/>
    <property type="match status" value="1"/>
</dbReference>
<feature type="domain" description="HTH LytTR-type" evidence="5">
    <location>
        <begin position="144"/>
        <end position="241"/>
    </location>
</feature>
<organism evidence="6 7">
    <name type="scientific">Anaerostipes butyraticus</name>
    <dbReference type="NCBI Taxonomy" id="645466"/>
    <lineage>
        <taxon>Bacteria</taxon>
        <taxon>Bacillati</taxon>
        <taxon>Bacillota</taxon>
        <taxon>Clostridia</taxon>
        <taxon>Lachnospirales</taxon>
        <taxon>Lachnospiraceae</taxon>
        <taxon>Anaerostipes</taxon>
    </lineage>
</organism>
<keyword evidence="6" id="KW-0238">DNA-binding</keyword>
<comment type="caution">
    <text evidence="6">The sequence shown here is derived from an EMBL/GenBank/DDBJ whole genome shotgun (WGS) entry which is preliminary data.</text>
</comment>
<keyword evidence="3" id="KW-0597">Phosphoprotein</keyword>
<dbReference type="Pfam" id="PF04397">
    <property type="entry name" value="LytTR"/>
    <property type="match status" value="1"/>
</dbReference>
<dbReference type="Pfam" id="PF00072">
    <property type="entry name" value="Response_reg"/>
    <property type="match status" value="1"/>
</dbReference>
<dbReference type="Gene3D" id="2.40.50.1020">
    <property type="entry name" value="LytTr DNA-binding domain"/>
    <property type="match status" value="1"/>
</dbReference>
<dbReference type="EMBL" id="BLYI01000009">
    <property type="protein sequence ID" value="GFO84169.1"/>
    <property type="molecule type" value="Genomic_DNA"/>
</dbReference>